<dbReference type="AlphaFoldDB" id="A0AAD7JNB1"/>
<dbReference type="Proteomes" id="UP001215280">
    <property type="component" value="Unassembled WGS sequence"/>
</dbReference>
<accession>A0AAD7JNB1</accession>
<evidence type="ECO:0000256" key="1">
    <source>
        <dbReference type="SAM" id="SignalP"/>
    </source>
</evidence>
<sequence>MWSRGTLGIRLGIRTCPLSVLCLSFGPPLSGKEPLSKCDTSFVWGIITSGPHELAFAPSVPCRRPGPDVAQPRHRAHVPSKKKWLVTVNGCKDNTRQQLFSLSPASLLPAFPSLLPQSSYHHSQTYSTLTVTPLRVQQVVLVPVMSLLVEGGNPAVRDSHMMPVTRKAATRTFKVIDMHMSGESPWATLTSSTTPSATAKISGAILIPETELMSTGAADIHVNSCHNAHGGRLLNDVWARNVRTRPVPLRTAVPTLVTVRDLRHIDWCSADTLP</sequence>
<comment type="caution">
    <text evidence="2">The sequence shown here is derived from an EMBL/GenBank/DDBJ whole genome shotgun (WGS) entry which is preliminary data.</text>
</comment>
<dbReference type="EMBL" id="JARJLG010000031">
    <property type="protein sequence ID" value="KAJ7766968.1"/>
    <property type="molecule type" value="Genomic_DNA"/>
</dbReference>
<proteinExistence type="predicted"/>
<evidence type="ECO:0000313" key="2">
    <source>
        <dbReference type="EMBL" id="KAJ7766968.1"/>
    </source>
</evidence>
<feature type="signal peptide" evidence="1">
    <location>
        <begin position="1"/>
        <end position="31"/>
    </location>
</feature>
<gene>
    <name evidence="2" type="ORF">DFH07DRAFT_769641</name>
</gene>
<feature type="chain" id="PRO_5041928226" evidence="1">
    <location>
        <begin position="32"/>
        <end position="274"/>
    </location>
</feature>
<name>A0AAD7JNB1_9AGAR</name>
<keyword evidence="1" id="KW-0732">Signal</keyword>
<reference evidence="2" key="1">
    <citation type="submission" date="2023-03" db="EMBL/GenBank/DDBJ databases">
        <title>Massive genome expansion in bonnet fungi (Mycena s.s.) driven by repeated elements and novel gene families across ecological guilds.</title>
        <authorList>
            <consortium name="Lawrence Berkeley National Laboratory"/>
            <person name="Harder C.B."/>
            <person name="Miyauchi S."/>
            <person name="Viragh M."/>
            <person name="Kuo A."/>
            <person name="Thoen E."/>
            <person name="Andreopoulos B."/>
            <person name="Lu D."/>
            <person name="Skrede I."/>
            <person name="Drula E."/>
            <person name="Henrissat B."/>
            <person name="Morin E."/>
            <person name="Kohler A."/>
            <person name="Barry K."/>
            <person name="LaButti K."/>
            <person name="Morin E."/>
            <person name="Salamov A."/>
            <person name="Lipzen A."/>
            <person name="Mereny Z."/>
            <person name="Hegedus B."/>
            <person name="Baldrian P."/>
            <person name="Stursova M."/>
            <person name="Weitz H."/>
            <person name="Taylor A."/>
            <person name="Grigoriev I.V."/>
            <person name="Nagy L.G."/>
            <person name="Martin F."/>
            <person name="Kauserud H."/>
        </authorList>
    </citation>
    <scope>NUCLEOTIDE SEQUENCE</scope>
    <source>
        <strain evidence="2">CBHHK188m</strain>
    </source>
</reference>
<protein>
    <submittedName>
        <fullName evidence="2">Uncharacterized protein</fullName>
    </submittedName>
</protein>
<evidence type="ECO:0000313" key="3">
    <source>
        <dbReference type="Proteomes" id="UP001215280"/>
    </source>
</evidence>
<keyword evidence="3" id="KW-1185">Reference proteome</keyword>
<organism evidence="2 3">
    <name type="scientific">Mycena maculata</name>
    <dbReference type="NCBI Taxonomy" id="230809"/>
    <lineage>
        <taxon>Eukaryota</taxon>
        <taxon>Fungi</taxon>
        <taxon>Dikarya</taxon>
        <taxon>Basidiomycota</taxon>
        <taxon>Agaricomycotina</taxon>
        <taxon>Agaricomycetes</taxon>
        <taxon>Agaricomycetidae</taxon>
        <taxon>Agaricales</taxon>
        <taxon>Marasmiineae</taxon>
        <taxon>Mycenaceae</taxon>
        <taxon>Mycena</taxon>
    </lineage>
</organism>